<dbReference type="RefSeq" id="WP_378131792.1">
    <property type="nucleotide sequence ID" value="NZ_JBHSMI010000015.1"/>
</dbReference>
<organism evidence="3 4">
    <name type="scientific">Cohnella soli</name>
    <dbReference type="NCBI Taxonomy" id="425005"/>
    <lineage>
        <taxon>Bacteria</taxon>
        <taxon>Bacillati</taxon>
        <taxon>Bacillota</taxon>
        <taxon>Bacilli</taxon>
        <taxon>Bacillales</taxon>
        <taxon>Paenibacillaceae</taxon>
        <taxon>Cohnella</taxon>
    </lineage>
</organism>
<dbReference type="Proteomes" id="UP001596113">
    <property type="component" value="Unassembled WGS sequence"/>
</dbReference>
<reference evidence="4" key="1">
    <citation type="journal article" date="2019" name="Int. J. Syst. Evol. Microbiol.">
        <title>The Global Catalogue of Microorganisms (GCM) 10K type strain sequencing project: providing services to taxonomists for standard genome sequencing and annotation.</title>
        <authorList>
            <consortium name="The Broad Institute Genomics Platform"/>
            <consortium name="The Broad Institute Genome Sequencing Center for Infectious Disease"/>
            <person name="Wu L."/>
            <person name="Ma J."/>
        </authorList>
    </citation>
    <scope>NUCLEOTIDE SEQUENCE [LARGE SCALE GENOMIC DNA]</scope>
    <source>
        <strain evidence="4">CGMCC 1.18575</strain>
    </source>
</reference>
<dbReference type="Pfam" id="PF01547">
    <property type="entry name" value="SBP_bac_1"/>
    <property type="match status" value="1"/>
</dbReference>
<dbReference type="PANTHER" id="PTHR43649">
    <property type="entry name" value="ARABINOSE-BINDING PROTEIN-RELATED"/>
    <property type="match status" value="1"/>
</dbReference>
<keyword evidence="2" id="KW-0732">Signal</keyword>
<dbReference type="Gene3D" id="3.40.190.10">
    <property type="entry name" value="Periplasmic binding protein-like II"/>
    <property type="match status" value="2"/>
</dbReference>
<name>A0ABW0HS10_9BACL</name>
<feature type="chain" id="PRO_5046085534" evidence="2">
    <location>
        <begin position="28"/>
        <end position="592"/>
    </location>
</feature>
<feature type="signal peptide" evidence="2">
    <location>
        <begin position="1"/>
        <end position="27"/>
    </location>
</feature>
<sequence>MDGKKRTRYSALIATLALAVMAGCTNAGEKAQPASQSAATSGTSASPAQPDGQAEKEPVTLKLTSDNALFMSTLAPGAQSDPVMEEIRKKTGVTLELDTQTDDKKFNLMLAGGDLPDIIVLQNSPKYLKQIIEGNQVIPLDDLIAEHGQSILKESPSKIEISKKFFSNGTGKLYAIPGIASQKGPQFKYGNHTYNIRWDYYKELGFPAVNNLDDFLNLLAEMQKKHPKNEQGQPVYGMAPLFDWGLVPYEMFDRLFNRINKNNLFVYLEPGTFKPAGGILDPNVAYWEGTKFYRKANEMGLLDPDSFTQKYENFTEKVKSGRVLLSPWKWAGVDEANAALAKEDPLKGWEPLPVPSGQTVYLGEFGTNGFSNRLIMISKNSKHPDRAMELIDFLQSFEGSRLIQNGIQGKDWDVVDGKPQWKQETLDAQKSDPNFAQTTGIGLYWNLAGFVDNYPDPEYGLPINYTNTPDVWKNQMTELDKDYSGHYGVSYPGELVEKRVQAGEIKTIYYDMDNELGTDASMPDDIKRIETKVTDYLVRMAPKLIYASSDKEYDSIQATMMDELKKMDAQRAVDYWMTNMTKASETYAQLKK</sequence>
<dbReference type="EMBL" id="JBHSMI010000015">
    <property type="protein sequence ID" value="MFC5402917.1"/>
    <property type="molecule type" value="Genomic_DNA"/>
</dbReference>
<dbReference type="SUPFAM" id="SSF53850">
    <property type="entry name" value="Periplasmic binding protein-like II"/>
    <property type="match status" value="1"/>
</dbReference>
<dbReference type="InterPro" id="IPR050490">
    <property type="entry name" value="Bact_solute-bd_prot1"/>
</dbReference>
<keyword evidence="4" id="KW-1185">Reference proteome</keyword>
<evidence type="ECO:0000256" key="1">
    <source>
        <dbReference type="SAM" id="MobiDB-lite"/>
    </source>
</evidence>
<feature type="compositionally biased region" description="Low complexity" evidence="1">
    <location>
        <begin position="32"/>
        <end position="50"/>
    </location>
</feature>
<proteinExistence type="predicted"/>
<comment type="caution">
    <text evidence="3">The sequence shown here is derived from an EMBL/GenBank/DDBJ whole genome shotgun (WGS) entry which is preliminary data.</text>
</comment>
<evidence type="ECO:0000313" key="3">
    <source>
        <dbReference type="EMBL" id="MFC5402917.1"/>
    </source>
</evidence>
<dbReference type="PROSITE" id="PS51257">
    <property type="entry name" value="PROKAR_LIPOPROTEIN"/>
    <property type="match status" value="1"/>
</dbReference>
<accession>A0ABW0HS10</accession>
<gene>
    <name evidence="3" type="ORF">ACFPOF_09195</name>
</gene>
<evidence type="ECO:0000313" key="4">
    <source>
        <dbReference type="Proteomes" id="UP001596113"/>
    </source>
</evidence>
<protein>
    <submittedName>
        <fullName evidence="3">Extracellular solute-binding protein</fullName>
    </submittedName>
</protein>
<dbReference type="PANTHER" id="PTHR43649:SF12">
    <property type="entry name" value="DIACETYLCHITOBIOSE BINDING PROTEIN DASA"/>
    <property type="match status" value="1"/>
</dbReference>
<dbReference type="InterPro" id="IPR006059">
    <property type="entry name" value="SBP"/>
</dbReference>
<feature type="region of interest" description="Disordered" evidence="1">
    <location>
        <begin position="32"/>
        <end position="57"/>
    </location>
</feature>
<evidence type="ECO:0000256" key="2">
    <source>
        <dbReference type="SAM" id="SignalP"/>
    </source>
</evidence>